<evidence type="ECO:0000313" key="3">
    <source>
        <dbReference type="EMBL" id="KPJ18565.1"/>
    </source>
</evidence>
<dbReference type="Proteomes" id="UP000053240">
    <property type="component" value="Unassembled WGS sequence"/>
</dbReference>
<feature type="compositionally biased region" description="Basic and acidic residues" evidence="1">
    <location>
        <begin position="191"/>
        <end position="209"/>
    </location>
</feature>
<keyword evidence="2" id="KW-1133">Transmembrane helix</keyword>
<proteinExistence type="predicted"/>
<reference evidence="3 4" key="1">
    <citation type="journal article" date="2015" name="Nat. Commun.">
        <title>Outbred genome sequencing and CRISPR/Cas9 gene editing in butterflies.</title>
        <authorList>
            <person name="Li X."/>
            <person name="Fan D."/>
            <person name="Zhang W."/>
            <person name="Liu G."/>
            <person name="Zhang L."/>
            <person name="Zhao L."/>
            <person name="Fang X."/>
            <person name="Chen L."/>
            <person name="Dong Y."/>
            <person name="Chen Y."/>
            <person name="Ding Y."/>
            <person name="Zhao R."/>
            <person name="Feng M."/>
            <person name="Zhu Y."/>
            <person name="Feng Y."/>
            <person name="Jiang X."/>
            <person name="Zhu D."/>
            <person name="Xiang H."/>
            <person name="Feng X."/>
            <person name="Li S."/>
            <person name="Wang J."/>
            <person name="Zhang G."/>
            <person name="Kronforst M.R."/>
            <person name="Wang W."/>
        </authorList>
    </citation>
    <scope>NUCLEOTIDE SEQUENCE [LARGE SCALE GENOMIC DNA]</scope>
    <source>
        <strain evidence="3">Ya'a_city_454_Pm</strain>
        <tissue evidence="3">Whole body</tissue>
    </source>
</reference>
<dbReference type="EMBL" id="KQ459995">
    <property type="protein sequence ID" value="KPJ18565.1"/>
    <property type="molecule type" value="Genomic_DNA"/>
</dbReference>
<accession>A0A194RML4</accession>
<gene>
    <name evidence="3" type="ORF">RR48_07289</name>
</gene>
<protein>
    <submittedName>
        <fullName evidence="3">Uncharacterized protein</fullName>
    </submittedName>
</protein>
<name>A0A194RML4_PAPMA</name>
<evidence type="ECO:0000313" key="4">
    <source>
        <dbReference type="Proteomes" id="UP000053240"/>
    </source>
</evidence>
<feature type="transmembrane region" description="Helical" evidence="2">
    <location>
        <begin position="151"/>
        <end position="168"/>
    </location>
</feature>
<keyword evidence="4" id="KW-1185">Reference proteome</keyword>
<sequence>MQDRVSKYSAWFWEKWCFLTAYLHVIAMLIEIVFHILAILISTGGLQCNTNLDELHKIWISDEKVIHVMTLGVHGFTPFLGPYSGPSDDRKDTPNEKLCCPAIPLQKDIRRMQMFLNLATIKLLMELVYKAMRQNFHDDMFNIDVSWNSELMNFFLYMFLMTSVYYHIKFLKKRTSKPPTTIVIMQSEVNDKVEEKTEQPISEQKEDKPPAYALV</sequence>
<feature type="transmembrane region" description="Helical" evidence="2">
    <location>
        <begin position="20"/>
        <end position="41"/>
    </location>
</feature>
<feature type="region of interest" description="Disordered" evidence="1">
    <location>
        <begin position="191"/>
        <end position="215"/>
    </location>
</feature>
<evidence type="ECO:0000256" key="1">
    <source>
        <dbReference type="SAM" id="MobiDB-lite"/>
    </source>
</evidence>
<keyword evidence="2" id="KW-0472">Membrane</keyword>
<keyword evidence="2" id="KW-0812">Transmembrane</keyword>
<feature type="transmembrane region" description="Helical" evidence="2">
    <location>
        <begin position="114"/>
        <end position="131"/>
    </location>
</feature>
<organism evidence="3 4">
    <name type="scientific">Papilio machaon</name>
    <name type="common">Old World swallowtail butterfly</name>
    <dbReference type="NCBI Taxonomy" id="76193"/>
    <lineage>
        <taxon>Eukaryota</taxon>
        <taxon>Metazoa</taxon>
        <taxon>Ecdysozoa</taxon>
        <taxon>Arthropoda</taxon>
        <taxon>Hexapoda</taxon>
        <taxon>Insecta</taxon>
        <taxon>Pterygota</taxon>
        <taxon>Neoptera</taxon>
        <taxon>Endopterygota</taxon>
        <taxon>Lepidoptera</taxon>
        <taxon>Glossata</taxon>
        <taxon>Ditrysia</taxon>
        <taxon>Papilionoidea</taxon>
        <taxon>Papilionidae</taxon>
        <taxon>Papilioninae</taxon>
        <taxon>Papilio</taxon>
    </lineage>
</organism>
<evidence type="ECO:0000256" key="2">
    <source>
        <dbReference type="SAM" id="Phobius"/>
    </source>
</evidence>
<dbReference type="InParanoid" id="A0A194RML4"/>
<dbReference type="AlphaFoldDB" id="A0A194RML4"/>